<dbReference type="AlphaFoldDB" id="A0A1P9WSW9"/>
<dbReference type="Proteomes" id="UP000187941">
    <property type="component" value="Chromosome"/>
</dbReference>
<dbReference type="SUPFAM" id="SSF82171">
    <property type="entry name" value="DPP6 N-terminal domain-like"/>
    <property type="match status" value="1"/>
</dbReference>
<dbReference type="Gene3D" id="2.120.10.30">
    <property type="entry name" value="TolB, C-terminal domain"/>
    <property type="match status" value="2"/>
</dbReference>
<dbReference type="PANTHER" id="PTHR36842">
    <property type="entry name" value="PROTEIN TOLB HOMOLOG"/>
    <property type="match status" value="1"/>
</dbReference>
<sequence>MARWQHRFLSLSRPQMAQLLIGLLLIGLGLTDCRAQYFGQNKIGYTTFQFKLHQTRNFELYHYLKNDSIRDFWARQSEIWYKTHRHVLGDSIPFRNPVILYNNHADFQQTNVTPGPIDPATGGFAEALKNRIVMPITKVNAQTDHVLGHEIVHALQFQMAQSGDSASIAGLFQLPLWFIEGMAEYLSIGPVDAHTALWMRDAVQANDLPTLNDLTANPRFFPYRWGHAFWAFTTGTWGEQVVRPLFLTAARQGVEPALQRVLGVSSAEFSRRWQASLRAQFVPFPSTPTNLSRVLNRNVLTSMQLAPALSPNGRYVAYLSEKNLFSIDVFLADARTGRVLRKLISTTRNSHLDALSYLESAGTWSPDSKQFGFVAFARGRNRLVVVDVSNGRIRREIEIPGVPAFSNPAWSPDNRYIAVNGLVDGQTDLYLYDLQDGSVRQLTNDRYSELQPSWSPDGRMLAYATDQPAKQDDRPLAFDHRLALFDVAANAPRILDIFPGADNLNPVFGTDNQTIYFLSDRDGYRNLYAHRPFGDETYQLTRFFTGISGITPHAPALSVSPETGQVVFSRFERQGYYMYRAEPLDLLWLPLTNKSVDHTAATLPPLPRFNQDFVAARLNSTRPNDPLRTEPVQAAPMRNQLRITGISGSGGGGAGVTANRFGTNLSGGVNATFSDMLGDRQLSVGLAVAGEITDVSGQITYLNRRKRINWGASLSHVPFRSGGVGSRLTTIDVGGQTVPVLERATDVQRTFEQQATLFSYLPLSRTRRVELAGAVSRYSFSTVRTSEFFFRGNLIGTDRQRLPSPADLYTAQLSAAYVGDNTTPGPVAPLKGHRYRVGAETSFGPLQMNTITADYRQYLRFRPLTLAFRGLHMGRYGRDAATGIIPPFFVGFPTLVRGYAAQTYASNPYRGDGDVSLNQMQGSSMAVANAELRLSLTGHERMALFRSRVFPTEIALFADAGYAWGRTGLEPDRLRLNAPSVSTTPVYSTGVSLRLNLLGFAVLEPFYAIPWQRSGGSQGVFGLNIAAGW</sequence>
<reference evidence="5 6" key="1">
    <citation type="submission" date="2016-01" db="EMBL/GenBank/DDBJ databases">
        <authorList>
            <person name="Oliw E.H."/>
        </authorList>
    </citation>
    <scope>NUCLEOTIDE SEQUENCE [LARGE SCALE GENOMIC DNA]</scope>
    <source>
        <strain evidence="5 6">DY10</strain>
    </source>
</reference>
<evidence type="ECO:0000259" key="4">
    <source>
        <dbReference type="Pfam" id="PF01103"/>
    </source>
</evidence>
<organism evidence="5 6">
    <name type="scientific">Spirosoma montaniterrae</name>
    <dbReference type="NCBI Taxonomy" id="1178516"/>
    <lineage>
        <taxon>Bacteria</taxon>
        <taxon>Pseudomonadati</taxon>
        <taxon>Bacteroidota</taxon>
        <taxon>Cytophagia</taxon>
        <taxon>Cytophagales</taxon>
        <taxon>Cytophagaceae</taxon>
        <taxon>Spirosoma</taxon>
    </lineage>
</organism>
<dbReference type="GO" id="GO:0019867">
    <property type="term" value="C:outer membrane"/>
    <property type="evidence" value="ECO:0007669"/>
    <property type="project" value="InterPro"/>
</dbReference>
<dbReference type="OrthoDB" id="9815657at2"/>
<name>A0A1P9WSW9_9BACT</name>
<comment type="subcellular location">
    <subcellularLocation>
        <location evidence="1">Membrane</location>
    </subcellularLocation>
</comment>
<evidence type="ECO:0000313" key="5">
    <source>
        <dbReference type="EMBL" id="AQG78457.1"/>
    </source>
</evidence>
<proteinExistence type="inferred from homology"/>
<evidence type="ECO:0000256" key="2">
    <source>
        <dbReference type="ARBA" id="ARBA00009820"/>
    </source>
</evidence>
<evidence type="ECO:0000256" key="1">
    <source>
        <dbReference type="ARBA" id="ARBA00004370"/>
    </source>
</evidence>
<dbReference type="EMBL" id="CP014263">
    <property type="protein sequence ID" value="AQG78457.1"/>
    <property type="molecule type" value="Genomic_DNA"/>
</dbReference>
<dbReference type="RefSeq" id="WP_083732735.1">
    <property type="nucleotide sequence ID" value="NZ_CP014263.1"/>
</dbReference>
<dbReference type="KEGG" id="smon:AWR27_03345"/>
<feature type="domain" description="Bacterial surface antigen (D15)" evidence="4">
    <location>
        <begin position="810"/>
        <end position="1018"/>
    </location>
</feature>
<keyword evidence="6" id="KW-1185">Reference proteome</keyword>
<protein>
    <recommendedName>
        <fullName evidence="4">Bacterial surface antigen (D15) domain-containing protein</fullName>
    </recommendedName>
</protein>
<dbReference type="InterPro" id="IPR011659">
    <property type="entry name" value="WD40"/>
</dbReference>
<evidence type="ECO:0000313" key="6">
    <source>
        <dbReference type="Proteomes" id="UP000187941"/>
    </source>
</evidence>
<dbReference type="Pfam" id="PF01103">
    <property type="entry name" value="Omp85"/>
    <property type="match status" value="1"/>
</dbReference>
<evidence type="ECO:0000256" key="3">
    <source>
        <dbReference type="ARBA" id="ARBA00023136"/>
    </source>
</evidence>
<dbReference type="InterPro" id="IPR011042">
    <property type="entry name" value="6-blade_b-propeller_TolB-like"/>
</dbReference>
<accession>A0A1P9WSW9</accession>
<dbReference type="STRING" id="1178516.AWR27_03345"/>
<dbReference type="PANTHER" id="PTHR36842:SF1">
    <property type="entry name" value="PROTEIN TOLB"/>
    <property type="match status" value="1"/>
</dbReference>
<dbReference type="InterPro" id="IPR000184">
    <property type="entry name" value="Bac_surfAg_D15"/>
</dbReference>
<gene>
    <name evidence="5" type="ORF">AWR27_03345</name>
</gene>
<keyword evidence="3" id="KW-0472">Membrane</keyword>
<dbReference type="Pfam" id="PF07676">
    <property type="entry name" value="PD40"/>
    <property type="match status" value="3"/>
</dbReference>
<comment type="similarity">
    <text evidence="2">Belongs to the TolB family.</text>
</comment>